<dbReference type="Proteomes" id="UP000317318">
    <property type="component" value="Chromosome"/>
</dbReference>
<evidence type="ECO:0000313" key="1">
    <source>
        <dbReference type="EMBL" id="QDT39338.1"/>
    </source>
</evidence>
<dbReference type="KEGG" id="svp:Pan189_37440"/>
<proteinExistence type="predicted"/>
<sequence>MYFRDIGIHFPRDDATTRDYLLETEHVVGIFLQFMPRKYELDGMAKTNIFIGPAVDEPKYHQALNVNIYHFEGFDENLFQGSSRSHRDEMMLEAIEASLLDIALDFDADPAPIKKAADATRDCKFDLKVESKLSRSTKSRRLRLCVYCRMRREGIEWGIDIKNRKREVLDTIVIDADSNLLRSSYDYRKSNWKGTEFVIRDFVDQETFRIDAAPLESKLDNT</sequence>
<organism evidence="1 2">
    <name type="scientific">Stratiformator vulcanicus</name>
    <dbReference type="NCBI Taxonomy" id="2527980"/>
    <lineage>
        <taxon>Bacteria</taxon>
        <taxon>Pseudomonadati</taxon>
        <taxon>Planctomycetota</taxon>
        <taxon>Planctomycetia</taxon>
        <taxon>Planctomycetales</taxon>
        <taxon>Planctomycetaceae</taxon>
        <taxon>Stratiformator</taxon>
    </lineage>
</organism>
<dbReference type="AlphaFoldDB" id="A0A517R625"/>
<dbReference type="RefSeq" id="WP_145365483.1">
    <property type="nucleotide sequence ID" value="NZ_CP036268.1"/>
</dbReference>
<reference evidence="1 2" key="1">
    <citation type="submission" date="2019-02" db="EMBL/GenBank/DDBJ databases">
        <title>Deep-cultivation of Planctomycetes and their phenomic and genomic characterization uncovers novel biology.</title>
        <authorList>
            <person name="Wiegand S."/>
            <person name="Jogler M."/>
            <person name="Boedeker C."/>
            <person name="Pinto D."/>
            <person name="Vollmers J."/>
            <person name="Rivas-Marin E."/>
            <person name="Kohn T."/>
            <person name="Peeters S.H."/>
            <person name="Heuer A."/>
            <person name="Rast P."/>
            <person name="Oberbeckmann S."/>
            <person name="Bunk B."/>
            <person name="Jeske O."/>
            <person name="Meyerdierks A."/>
            <person name="Storesund J.E."/>
            <person name="Kallscheuer N."/>
            <person name="Luecker S."/>
            <person name="Lage O.M."/>
            <person name="Pohl T."/>
            <person name="Merkel B.J."/>
            <person name="Hornburger P."/>
            <person name="Mueller R.-W."/>
            <person name="Bruemmer F."/>
            <person name="Labrenz M."/>
            <person name="Spormann A.M."/>
            <person name="Op den Camp H."/>
            <person name="Overmann J."/>
            <person name="Amann R."/>
            <person name="Jetten M.S.M."/>
            <person name="Mascher T."/>
            <person name="Medema M.H."/>
            <person name="Devos D.P."/>
            <person name="Kaster A.-K."/>
            <person name="Ovreas L."/>
            <person name="Rohde M."/>
            <person name="Galperin M.Y."/>
            <person name="Jogler C."/>
        </authorList>
    </citation>
    <scope>NUCLEOTIDE SEQUENCE [LARGE SCALE GENOMIC DNA]</scope>
    <source>
        <strain evidence="1 2">Pan189</strain>
    </source>
</reference>
<evidence type="ECO:0000313" key="2">
    <source>
        <dbReference type="Proteomes" id="UP000317318"/>
    </source>
</evidence>
<accession>A0A517R625</accession>
<dbReference type="EMBL" id="CP036268">
    <property type="protein sequence ID" value="QDT39338.1"/>
    <property type="molecule type" value="Genomic_DNA"/>
</dbReference>
<keyword evidence="2" id="KW-1185">Reference proteome</keyword>
<protein>
    <submittedName>
        <fullName evidence="1">Uncharacterized protein</fullName>
    </submittedName>
</protein>
<gene>
    <name evidence="1" type="ORF">Pan189_37440</name>
</gene>
<name>A0A517R625_9PLAN</name>